<evidence type="ECO:0000259" key="5">
    <source>
        <dbReference type="Pfam" id="PF01757"/>
    </source>
</evidence>
<evidence type="ECO:0000259" key="6">
    <source>
        <dbReference type="Pfam" id="PF03959"/>
    </source>
</evidence>
<dbReference type="InterPro" id="IPR045851">
    <property type="entry name" value="AMP-bd_C_sf"/>
</dbReference>
<keyword evidence="2" id="KW-0436">Ligase</keyword>
<keyword evidence="3" id="KW-0812">Transmembrane</keyword>
<dbReference type="OrthoDB" id="9803968at2"/>
<dbReference type="GO" id="GO:0006631">
    <property type="term" value="P:fatty acid metabolic process"/>
    <property type="evidence" value="ECO:0007669"/>
    <property type="project" value="TreeGrafter"/>
</dbReference>
<dbReference type="InterPro" id="IPR020845">
    <property type="entry name" value="AMP-binding_CS"/>
</dbReference>
<organism evidence="8 9">
    <name type="scientific">Pseudomonas chlororaphis</name>
    <dbReference type="NCBI Taxonomy" id="587753"/>
    <lineage>
        <taxon>Bacteria</taxon>
        <taxon>Pseudomonadati</taxon>
        <taxon>Pseudomonadota</taxon>
        <taxon>Gammaproteobacteria</taxon>
        <taxon>Pseudomonadales</taxon>
        <taxon>Pseudomonadaceae</taxon>
        <taxon>Pseudomonas</taxon>
    </lineage>
</organism>
<dbReference type="PANTHER" id="PTHR43201:SF5">
    <property type="entry name" value="MEDIUM-CHAIN ACYL-COA LIGASE ACSF2, MITOCHONDRIAL"/>
    <property type="match status" value="1"/>
</dbReference>
<dbReference type="InterPro" id="IPR002656">
    <property type="entry name" value="Acyl_transf_3_dom"/>
</dbReference>
<dbReference type="PROSITE" id="PS00455">
    <property type="entry name" value="AMP_BINDING"/>
    <property type="match status" value="1"/>
</dbReference>
<feature type="transmembrane region" description="Helical" evidence="3">
    <location>
        <begin position="903"/>
        <end position="921"/>
    </location>
</feature>
<name>A0A1Q8EQH4_9PSED</name>
<dbReference type="Proteomes" id="UP000185578">
    <property type="component" value="Unassembled WGS sequence"/>
</dbReference>
<dbReference type="InterPro" id="IPR029058">
    <property type="entry name" value="AB_hydrolase_fold"/>
</dbReference>
<sequence>MIKDASVSIVRILALHGRGSNGDVTRIQLKNLGLNESEYEVVYANGPLPVDAPGPGMDDLQALIPGPWYSWLPCADAMTGEALADALCDAVLHVLAIIENQGPFDGVFGFSQGGVVASLVNGLPGDEALMAALQKRAGRFVALPSQNGAIFRAALMACAGAGLPLAELRSRAGLGPVPLSSSRSIHLIGREDAYKPWSESLALALDSTQAEVFYLAGGHAINPLPRDHTELGDLLRRCLGRSGNEPDLALPGLEWQPSSARSSRAVARDVQVAAVKLDTQGLPQTIVEMLAAQPADAPLLRLARERDARVATTYGQMLAFCQPGGDGDLRRLGVQAGEVVAYLAPPGGSAAAAVAFLSIAAQTCAVPFGATMSEADARSALAQYGVKHMVLFEDVSAPGVRTAFEGYARSGQARLHHACQRGTEAPGLFRYGPAMAGFQDRPALVNPPTAHCLLLRTSGSTSVPKVVPLRQRDLVWNAAILADGIGIDARDVTYSVMPLDHIGGLSASILCSVAVGASITCEGLYNPQGMVEALMHSNPQPTWYSAVPTIHNATARYLQDDASTCLDPQGRWPGHRLRVIRSGAAALKEADRLALERIYGCEVVATYSMSEQMPISQPPRHPTAGARQPGAVGVPVTASLAVVDPVTLRPLPFGTAGEIAISGPSVFTGYLDNPTADRQSRFLLQSPEDGRLHTWFLTGDLGEIDADGTLCLRGRLKELIKRGGEQISPFEVENALTQHPWVNTAVCFPVPSDLYGEEVGCALVLEPAIVGQASESEVAREMRAFLRQQGLAPYKYPAFLKQVADEELPKTPSRKYLRNGLAQVLGLAPRLADSPVEPATVAVSRQPPTVLAEPAQAGPKVDWSTLAGFRFLLACYVMFMHIGSEQSWAAFANLRQFPWHVHAFFVVAGFSLAVFMPALITRKAAFFWARVSAMYPLYAVALLFALINLLPHCQPSTFSAFFHWNAQPGDADRWFCEGTPLLPDSWLANLLSTVAVYLAGLSATPLWGASWFMGFYLWFISMYFQCLVVFPVLYNALYKSRGNTRRLLWLTAAGLVLNVLILLGFWYGYAADATGHGFFDLLTGEWLAPDAARMAAADRDNAVMLGFYLFAPFWMVYFVLGMCVAFLYDAIRPAEQGRAYRWGYVADAITLLVIAFSAAHVLQGYIPHGAAVAQDTFFLRPSAADSVADPGIVHRIWDEINSRLFAPITLLWVFALSTGQGLTARILRLNPISQTLAPTAYACFLFHQVVGQWYYAATRHGEWWNWWSYRKDFYWFSPQPVPVEWYEYFYVVGLVVIFAKLVQPLEQLARRGFALALGALQKAKPVAALPEDTLGAILQIVQRSTGLEARAEWSLEECGLASLGVVQFTNTLRAQFSTSGCMLVLSVAKIMSAGDIREIAAIVEAARDEARQPQDRALQMT</sequence>
<reference evidence="8 9" key="1">
    <citation type="submission" date="2016-12" db="EMBL/GenBank/DDBJ databases">
        <authorList>
            <person name="Song W.-J."/>
            <person name="Kurnit D.M."/>
        </authorList>
    </citation>
    <scope>NUCLEOTIDE SEQUENCE [LARGE SCALE GENOMIC DNA]</scope>
    <source>
        <strain evidence="8 9">PCL1601</strain>
    </source>
</reference>
<keyword evidence="3" id="KW-0472">Membrane</keyword>
<feature type="domain" description="Serine hydrolase" evidence="6">
    <location>
        <begin position="10"/>
        <end position="221"/>
    </location>
</feature>
<evidence type="ECO:0000313" key="8">
    <source>
        <dbReference type="EMBL" id="OLF54048.1"/>
    </source>
</evidence>
<dbReference type="GO" id="GO:0031956">
    <property type="term" value="F:medium-chain fatty acid-CoA ligase activity"/>
    <property type="evidence" value="ECO:0007669"/>
    <property type="project" value="TreeGrafter"/>
</dbReference>
<dbReference type="PANTHER" id="PTHR43201">
    <property type="entry name" value="ACYL-COA SYNTHETASE"/>
    <property type="match status" value="1"/>
</dbReference>
<dbReference type="Pfam" id="PF03959">
    <property type="entry name" value="FSH1"/>
    <property type="match status" value="1"/>
</dbReference>
<feature type="transmembrane region" description="Helical" evidence="3">
    <location>
        <begin position="927"/>
        <end position="950"/>
    </location>
</feature>
<dbReference type="SUPFAM" id="SSF53474">
    <property type="entry name" value="alpha/beta-Hydrolases"/>
    <property type="match status" value="1"/>
</dbReference>
<evidence type="ECO:0000256" key="1">
    <source>
        <dbReference type="ARBA" id="ARBA00006432"/>
    </source>
</evidence>
<dbReference type="Gene3D" id="3.40.50.12780">
    <property type="entry name" value="N-terminal domain of ligase-like"/>
    <property type="match status" value="1"/>
</dbReference>
<gene>
    <name evidence="8" type="ORF">BTN82_13405</name>
</gene>
<comment type="similarity">
    <text evidence="1">Belongs to the ATP-dependent AMP-binding enzyme family.</text>
</comment>
<feature type="transmembrane region" description="Helical" evidence="3">
    <location>
        <begin position="1047"/>
        <end position="1069"/>
    </location>
</feature>
<dbReference type="Gene3D" id="3.30.300.30">
    <property type="match status" value="1"/>
</dbReference>
<feature type="domain" description="AMP-binding enzyme C-terminal" evidence="7">
    <location>
        <begin position="731"/>
        <end position="815"/>
    </location>
</feature>
<dbReference type="EMBL" id="MSCT01000010">
    <property type="protein sequence ID" value="OLF54048.1"/>
    <property type="molecule type" value="Genomic_DNA"/>
</dbReference>
<evidence type="ECO:0000256" key="2">
    <source>
        <dbReference type="ARBA" id="ARBA00022598"/>
    </source>
</evidence>
<feature type="transmembrane region" description="Helical" evidence="3">
    <location>
        <begin position="1142"/>
        <end position="1162"/>
    </location>
</feature>
<evidence type="ECO:0000259" key="7">
    <source>
        <dbReference type="Pfam" id="PF13193"/>
    </source>
</evidence>
<proteinExistence type="inferred from homology"/>
<protein>
    <submittedName>
        <fullName evidence="8">AMP-dependent synthetase</fullName>
    </submittedName>
</protein>
<keyword evidence="3" id="KW-1133">Transmembrane helix</keyword>
<accession>A0A1Q8EQH4</accession>
<feature type="domain" description="AMP-dependent synthetase/ligase" evidence="4">
    <location>
        <begin position="296"/>
        <end position="671"/>
    </location>
</feature>
<evidence type="ECO:0000256" key="3">
    <source>
        <dbReference type="SAM" id="Phobius"/>
    </source>
</evidence>
<dbReference type="Pfam" id="PF00501">
    <property type="entry name" value="AMP-binding"/>
    <property type="match status" value="1"/>
</dbReference>
<dbReference type="InterPro" id="IPR025110">
    <property type="entry name" value="AMP-bd_C"/>
</dbReference>
<dbReference type="InterPro" id="IPR000873">
    <property type="entry name" value="AMP-dep_synth/lig_dom"/>
</dbReference>
<feature type="transmembrane region" description="Helical" evidence="3">
    <location>
        <begin position="1107"/>
        <end position="1130"/>
    </location>
</feature>
<dbReference type="Gene3D" id="3.40.50.1820">
    <property type="entry name" value="alpha/beta hydrolase"/>
    <property type="match status" value="1"/>
</dbReference>
<feature type="transmembrane region" description="Helical" evidence="3">
    <location>
        <begin position="1015"/>
        <end position="1035"/>
    </location>
</feature>
<dbReference type="InterPro" id="IPR005645">
    <property type="entry name" value="FSH-like_dom"/>
</dbReference>
<dbReference type="RefSeq" id="WP_075119594.1">
    <property type="nucleotide sequence ID" value="NZ_MSCT01000010.1"/>
</dbReference>
<dbReference type="InterPro" id="IPR042099">
    <property type="entry name" value="ANL_N_sf"/>
</dbReference>
<evidence type="ECO:0000313" key="9">
    <source>
        <dbReference type="Proteomes" id="UP000185578"/>
    </source>
</evidence>
<feature type="domain" description="Acyltransferase 3" evidence="5">
    <location>
        <begin position="868"/>
        <end position="1268"/>
    </location>
</feature>
<evidence type="ECO:0000259" key="4">
    <source>
        <dbReference type="Pfam" id="PF00501"/>
    </source>
</evidence>
<dbReference type="SUPFAM" id="SSF56801">
    <property type="entry name" value="Acetyl-CoA synthetase-like"/>
    <property type="match status" value="1"/>
</dbReference>
<dbReference type="Pfam" id="PF01757">
    <property type="entry name" value="Acyl_transf_3"/>
    <property type="match status" value="1"/>
</dbReference>
<comment type="caution">
    <text evidence="8">The sequence shown here is derived from an EMBL/GenBank/DDBJ whole genome shotgun (WGS) entry which is preliminary data.</text>
</comment>
<dbReference type="Pfam" id="PF13193">
    <property type="entry name" value="AMP-binding_C"/>
    <property type="match status" value="1"/>
</dbReference>
<dbReference type="GO" id="GO:0016747">
    <property type="term" value="F:acyltransferase activity, transferring groups other than amino-acyl groups"/>
    <property type="evidence" value="ECO:0007669"/>
    <property type="project" value="InterPro"/>
</dbReference>